<evidence type="ECO:0000313" key="2">
    <source>
        <dbReference type="Proteomes" id="UP000007136"/>
    </source>
</evidence>
<dbReference type="eggNOG" id="ENOG503007I">
    <property type="taxonomic scope" value="Bacteria"/>
</dbReference>
<dbReference type="STRING" id="441620.Mpop_0884"/>
<organism evidence="1 2">
    <name type="scientific">Methylorubrum populi (strain ATCC BAA-705 / NCIMB 13946 / BJ001)</name>
    <name type="common">Methylobacterium populi</name>
    <dbReference type="NCBI Taxonomy" id="441620"/>
    <lineage>
        <taxon>Bacteria</taxon>
        <taxon>Pseudomonadati</taxon>
        <taxon>Pseudomonadota</taxon>
        <taxon>Alphaproteobacteria</taxon>
        <taxon>Hyphomicrobiales</taxon>
        <taxon>Methylobacteriaceae</taxon>
        <taxon>Methylorubrum</taxon>
    </lineage>
</organism>
<protein>
    <submittedName>
        <fullName evidence="1">Uncharacterized protein</fullName>
    </submittedName>
</protein>
<dbReference type="EMBL" id="CP001029">
    <property type="protein sequence ID" value="ACB79062.1"/>
    <property type="molecule type" value="Genomic_DNA"/>
</dbReference>
<sequence length="66" mass="7151">MQQAQASREDRIRAAAAVIAQQTLTDRQLPLNGRLPHDVARALAERAVDAVIAADERVHRRASGPA</sequence>
<dbReference type="Proteomes" id="UP000007136">
    <property type="component" value="Chromosome"/>
</dbReference>
<evidence type="ECO:0000313" key="1">
    <source>
        <dbReference type="EMBL" id="ACB79062.1"/>
    </source>
</evidence>
<dbReference type="OrthoDB" id="8020934at2"/>
<proteinExistence type="predicted"/>
<dbReference type="HOGENOM" id="CLU_2826137_0_0_5"/>
<dbReference type="AlphaFoldDB" id="B1Z904"/>
<reference evidence="1" key="1">
    <citation type="submission" date="2008-04" db="EMBL/GenBank/DDBJ databases">
        <title>Complete sequence of chromosome of Methylobacterium populi BJ001.</title>
        <authorList>
            <consortium name="US DOE Joint Genome Institute"/>
            <person name="Copeland A."/>
            <person name="Lucas S."/>
            <person name="Lapidus A."/>
            <person name="Glavina del Rio T."/>
            <person name="Dalin E."/>
            <person name="Tice H."/>
            <person name="Bruce D."/>
            <person name="Goodwin L."/>
            <person name="Pitluck S."/>
            <person name="Chertkov O."/>
            <person name="Brettin T."/>
            <person name="Detter J.C."/>
            <person name="Han C."/>
            <person name="Kuske C.R."/>
            <person name="Schmutz J."/>
            <person name="Larimer F."/>
            <person name="Land M."/>
            <person name="Hauser L."/>
            <person name="Kyrpides N."/>
            <person name="Mikhailova N."/>
            <person name="Marx C."/>
            <person name="Richardson P."/>
        </authorList>
    </citation>
    <scope>NUCLEOTIDE SEQUENCE [LARGE SCALE GENOMIC DNA]</scope>
    <source>
        <strain evidence="1">BJ001</strain>
    </source>
</reference>
<gene>
    <name evidence="1" type="ordered locus">Mpop_0884</name>
</gene>
<accession>B1Z904</accession>
<name>B1Z904_METPB</name>
<dbReference type="KEGG" id="mpo:Mpop_0884"/>